<comment type="caution">
    <text evidence="8">The sequence shown here is derived from an EMBL/GenBank/DDBJ whole genome shotgun (WGS) entry which is preliminary data.</text>
</comment>
<dbReference type="InterPro" id="IPR019020">
    <property type="entry name" value="Cyt-c552/DMSO_Rdtase_haem-bd"/>
</dbReference>
<evidence type="ECO:0000256" key="5">
    <source>
        <dbReference type="ARBA" id="ARBA00023004"/>
    </source>
</evidence>
<dbReference type="Pfam" id="PF09459">
    <property type="entry name" value="EB_dh"/>
    <property type="match status" value="1"/>
</dbReference>
<gene>
    <name evidence="8" type="ORF">US99_C0068G0004</name>
</gene>
<reference evidence="8 9" key="1">
    <citation type="journal article" date="2015" name="Nature">
        <title>rRNA introns, odd ribosomes, and small enigmatic genomes across a large radiation of phyla.</title>
        <authorList>
            <person name="Brown C.T."/>
            <person name="Hug L.A."/>
            <person name="Thomas B.C."/>
            <person name="Sharon I."/>
            <person name="Castelle C.J."/>
            <person name="Singh A."/>
            <person name="Wilkins M.J."/>
            <person name="Williams K.H."/>
            <person name="Banfield J.F."/>
        </authorList>
    </citation>
    <scope>NUCLEOTIDE SEQUENCE [LARGE SCALE GENOMIC DNA]</scope>
</reference>
<dbReference type="GO" id="GO:0020037">
    <property type="term" value="F:heme binding"/>
    <property type="evidence" value="ECO:0007669"/>
    <property type="project" value="InterPro"/>
</dbReference>
<dbReference type="GO" id="GO:0046872">
    <property type="term" value="F:metal ion binding"/>
    <property type="evidence" value="ECO:0007669"/>
    <property type="project" value="UniProtKB-KW"/>
</dbReference>
<evidence type="ECO:0000259" key="7">
    <source>
        <dbReference type="Pfam" id="PF09459"/>
    </source>
</evidence>
<feature type="domain" description="Cytochrome c-552/DMSO reductase-like haem-binding" evidence="7">
    <location>
        <begin position="66"/>
        <end position="273"/>
    </location>
</feature>
<keyword evidence="4" id="KW-0249">Electron transport</keyword>
<name>A0A0G0MS97_9BACT</name>
<evidence type="ECO:0000256" key="1">
    <source>
        <dbReference type="ARBA" id="ARBA00022448"/>
    </source>
</evidence>
<evidence type="ECO:0000256" key="6">
    <source>
        <dbReference type="SAM" id="SignalP"/>
    </source>
</evidence>
<dbReference type="Gene3D" id="2.60.40.1190">
    <property type="match status" value="1"/>
</dbReference>
<evidence type="ECO:0000313" key="9">
    <source>
        <dbReference type="Proteomes" id="UP000034324"/>
    </source>
</evidence>
<accession>A0A0G0MS97</accession>
<organism evidence="8 9">
    <name type="scientific">Candidatus Daviesbacteria bacterium GW2011_GWF2_38_6</name>
    <dbReference type="NCBI Taxonomy" id="1618432"/>
    <lineage>
        <taxon>Bacteria</taxon>
        <taxon>Candidatus Daviesiibacteriota</taxon>
    </lineage>
</organism>
<proteinExistence type="predicted"/>
<sequence length="273" mass="29419">MSKLFTLLGVALAVSLFNVTLYAAEAKEGEKGMTEEELIPAKEPLVVKYIPIAPSPAKVSVAALSDVFKDAGTLSVPLQEQDKAFPNGGGSVKSVSIRAFHDGAYIYFLLEWIDATQDAIVLASPIEITGGGFRDSVALMFPIGKYAVIDVAHPFSPRMGDRDKPVNLWHWKADWEKDLSAGGLVDISSAYPTMHDDFASDEYILAIRNTLYKSVSYVSGGAAAGNVFSLPKARSVEDLNAVGFGTLTTQEHQDVAGNGVWKDGSWHVLITRP</sequence>
<feature type="chain" id="PRO_5002533694" description="Cytochrome c-552/DMSO reductase-like haem-binding domain-containing protein" evidence="6">
    <location>
        <begin position="24"/>
        <end position="273"/>
    </location>
</feature>
<dbReference type="Proteomes" id="UP000034324">
    <property type="component" value="Unassembled WGS sequence"/>
</dbReference>
<evidence type="ECO:0000256" key="4">
    <source>
        <dbReference type="ARBA" id="ARBA00022982"/>
    </source>
</evidence>
<dbReference type="AlphaFoldDB" id="A0A0G0MS97"/>
<dbReference type="EMBL" id="LBVC01000068">
    <property type="protein sequence ID" value="KKQ76554.1"/>
    <property type="molecule type" value="Genomic_DNA"/>
</dbReference>
<keyword evidence="2" id="KW-0349">Heme</keyword>
<keyword evidence="1" id="KW-0813">Transport</keyword>
<evidence type="ECO:0000256" key="2">
    <source>
        <dbReference type="ARBA" id="ARBA00022617"/>
    </source>
</evidence>
<evidence type="ECO:0000313" key="8">
    <source>
        <dbReference type="EMBL" id="KKQ76554.1"/>
    </source>
</evidence>
<keyword evidence="6" id="KW-0732">Signal</keyword>
<keyword evidence="3" id="KW-0479">Metal-binding</keyword>
<keyword evidence="5" id="KW-0408">Iron</keyword>
<protein>
    <recommendedName>
        <fullName evidence="7">Cytochrome c-552/DMSO reductase-like haem-binding domain-containing protein</fullName>
    </recommendedName>
</protein>
<evidence type="ECO:0000256" key="3">
    <source>
        <dbReference type="ARBA" id="ARBA00022723"/>
    </source>
</evidence>
<feature type="signal peptide" evidence="6">
    <location>
        <begin position="1"/>
        <end position="23"/>
    </location>
</feature>